<dbReference type="InterPro" id="IPR043519">
    <property type="entry name" value="NT_sf"/>
</dbReference>
<dbReference type="Pfam" id="PF02410">
    <property type="entry name" value="RsfS"/>
    <property type="match status" value="1"/>
</dbReference>
<feature type="compositionally biased region" description="Low complexity" evidence="2">
    <location>
        <begin position="38"/>
        <end position="51"/>
    </location>
</feature>
<dbReference type="PANTHER" id="PTHR21043">
    <property type="entry name" value="IOJAP SUPERFAMILY ORTHOLOG"/>
    <property type="match status" value="1"/>
</dbReference>
<evidence type="ECO:0000313" key="3">
    <source>
        <dbReference type="EMBL" id="CAD8225424.1"/>
    </source>
</evidence>
<dbReference type="AlphaFoldDB" id="A0A7R9T535"/>
<dbReference type="HAMAP" id="MF_01477">
    <property type="entry name" value="Iojap_RsfS"/>
    <property type="match status" value="1"/>
</dbReference>
<evidence type="ECO:0008006" key="4">
    <source>
        <dbReference type="Google" id="ProtNLM"/>
    </source>
</evidence>
<proteinExistence type="inferred from homology"/>
<dbReference type="PANTHER" id="PTHR21043:SF0">
    <property type="entry name" value="MITOCHONDRIAL ASSEMBLY OF RIBOSOMAL LARGE SUBUNIT PROTEIN 1"/>
    <property type="match status" value="1"/>
</dbReference>
<organism evidence="3">
    <name type="scientific">Ostreococcus sp. 'lucimarinus'</name>
    <dbReference type="NCBI Taxonomy" id="242159"/>
    <lineage>
        <taxon>Eukaryota</taxon>
        <taxon>Viridiplantae</taxon>
        <taxon>Chlorophyta</taxon>
        <taxon>Mamiellophyceae</taxon>
        <taxon>Mamiellales</taxon>
        <taxon>Bathycoccaceae</taxon>
        <taxon>Ostreococcus</taxon>
    </lineage>
</organism>
<feature type="compositionally biased region" description="Basic and acidic residues" evidence="2">
    <location>
        <begin position="57"/>
        <end position="74"/>
    </location>
</feature>
<reference evidence="3" key="1">
    <citation type="submission" date="2021-01" db="EMBL/GenBank/DDBJ databases">
        <authorList>
            <person name="Corre E."/>
            <person name="Pelletier E."/>
            <person name="Niang G."/>
            <person name="Scheremetjew M."/>
            <person name="Finn R."/>
            <person name="Kale V."/>
            <person name="Holt S."/>
            <person name="Cochrane G."/>
            <person name="Meng A."/>
            <person name="Brown T."/>
            <person name="Cohen L."/>
        </authorList>
    </citation>
    <scope>NUCLEOTIDE SEQUENCE</scope>
    <source>
        <strain evidence="3">Clade-A-BCC118000</strain>
    </source>
</reference>
<dbReference type="NCBIfam" id="TIGR00090">
    <property type="entry name" value="rsfS_iojap_ybeB"/>
    <property type="match status" value="1"/>
</dbReference>
<gene>
    <name evidence="3" type="ORF">OLUC0939_LOCUS6164</name>
</gene>
<feature type="region of interest" description="Disordered" evidence="2">
    <location>
        <begin position="15"/>
        <end position="112"/>
    </location>
</feature>
<dbReference type="GO" id="GO:0043023">
    <property type="term" value="F:ribosomal large subunit binding"/>
    <property type="evidence" value="ECO:0007669"/>
    <property type="project" value="TreeGrafter"/>
</dbReference>
<evidence type="ECO:0000256" key="2">
    <source>
        <dbReference type="SAM" id="MobiDB-lite"/>
    </source>
</evidence>
<comment type="similarity">
    <text evidence="1">Belongs to the Iojap/RsfS family.</text>
</comment>
<protein>
    <recommendedName>
        <fullName evidence="4">Iojap-like ribosome-associated protein</fullName>
    </recommendedName>
</protein>
<evidence type="ECO:0000256" key="1">
    <source>
        <dbReference type="ARBA" id="ARBA00010574"/>
    </source>
</evidence>
<name>A0A7R9T535_9CHLO</name>
<dbReference type="Gene3D" id="3.30.460.10">
    <property type="entry name" value="Beta Polymerase, domain 2"/>
    <property type="match status" value="1"/>
</dbReference>
<feature type="compositionally biased region" description="Basic and acidic residues" evidence="2">
    <location>
        <begin position="89"/>
        <end position="99"/>
    </location>
</feature>
<feature type="compositionally biased region" description="Polar residues" evidence="2">
    <location>
        <begin position="16"/>
        <end position="29"/>
    </location>
</feature>
<sequence length="507" mass="54990">MLSRRRGVVEAAWRAASTSMRAATNSGTTIADGARVPSYASASRSHASRAARTGHGASEDKEKENGAKKSHERGGVSGGITRAGTSGRHRGDRDGHEDSVPAFRSRKSVDATTDVEWEGRTFTGSRLEYAGVEVRGELRWPIPLHALAEINPVLKELLEVAKTSDGKEERAMAERMSVLRASGELGRRETLSVVSTSSSGFGNMGGTNVRTMTPGLIEFEQFLVESGWRVDSERKAISRDVRDTLVSEAKKKTALKMKVNDAPMSKTMLSKVKVGDLRDAAKVLGLDQVMQGVTKKADVVAYLLAYYEYMHGTIDAKTMGVRMSDVSSISAEIMQEAEKGSNATSASARSAKVSKPELKRETDPGRMDYVKAFEPDELVQLLVRARGIDVMSINVRDQCTWTDHLIIATARSAHHLKALAGAVLHAVKARTEYVAGGRLQPVIEGAQNGGDKDWMAVDCGSCMVHIFSPEGRAQYNLEELWATGEEIVHNGPERLSIDTIGADHHTA</sequence>
<accession>A0A7R9T535</accession>
<dbReference type="GO" id="GO:0090071">
    <property type="term" value="P:negative regulation of ribosome biogenesis"/>
    <property type="evidence" value="ECO:0007669"/>
    <property type="project" value="TreeGrafter"/>
</dbReference>
<dbReference type="SUPFAM" id="SSF81301">
    <property type="entry name" value="Nucleotidyltransferase"/>
    <property type="match status" value="1"/>
</dbReference>
<dbReference type="GO" id="GO:0017148">
    <property type="term" value="P:negative regulation of translation"/>
    <property type="evidence" value="ECO:0007669"/>
    <property type="project" value="TreeGrafter"/>
</dbReference>
<feature type="region of interest" description="Disordered" evidence="2">
    <location>
        <begin position="337"/>
        <end position="362"/>
    </location>
</feature>
<dbReference type="EMBL" id="HBDX01007187">
    <property type="protein sequence ID" value="CAD8225424.1"/>
    <property type="molecule type" value="Transcribed_RNA"/>
</dbReference>
<dbReference type="InterPro" id="IPR004394">
    <property type="entry name" value="Iojap/RsfS/C7orf30"/>
</dbReference>